<dbReference type="Pfam" id="PF07556">
    <property type="entry name" value="DUF1538"/>
    <property type="match status" value="1"/>
</dbReference>
<protein>
    <submittedName>
        <fullName evidence="2">DUF1538 family protein</fullName>
    </submittedName>
</protein>
<dbReference type="EMBL" id="CP049889">
    <property type="protein sequence ID" value="QIK50791.1"/>
    <property type="molecule type" value="Genomic_DNA"/>
</dbReference>
<keyword evidence="1" id="KW-0472">Membrane</keyword>
<evidence type="ECO:0000313" key="3">
    <source>
        <dbReference type="Proteomes" id="UP000501830"/>
    </source>
</evidence>
<feature type="transmembrane region" description="Helical" evidence="1">
    <location>
        <begin position="12"/>
        <end position="31"/>
    </location>
</feature>
<evidence type="ECO:0000256" key="1">
    <source>
        <dbReference type="SAM" id="Phobius"/>
    </source>
</evidence>
<keyword evidence="1" id="KW-1133">Transmembrane helix</keyword>
<reference evidence="2 3" key="1">
    <citation type="journal article" date="2017" name="Int. J. Syst. Evol. Microbiol.">
        <title>Jeotgalibaca porci sp. nov. and Jeotgalibaca arthritidis sp. nov., isolated from pigs, and emended description of the genus Jeotgalibaca.</title>
        <authorList>
            <person name="Zamora L."/>
            <person name="Perez-Sancho M."/>
            <person name="Dominguez L."/>
            <person name="Fernandez-Garayzabal J.F."/>
            <person name="Vela A.I."/>
        </authorList>
    </citation>
    <scope>NUCLEOTIDE SEQUENCE [LARGE SCALE GENOMIC DNA]</scope>
    <source>
        <strain evidence="2 3">CCUG 69148</strain>
    </source>
</reference>
<accession>A0A6G7WEX7</accession>
<dbReference type="AlphaFoldDB" id="A0A6G7WEX7"/>
<keyword evidence="1" id="KW-0812">Transmembrane</keyword>
<dbReference type="KEGG" id="jpo:G7058_01145"/>
<dbReference type="RefSeq" id="WP_166061829.1">
    <property type="nucleotide sequence ID" value="NZ_CP049889.1"/>
</dbReference>
<organism evidence="2 3">
    <name type="scientific">Jeotgalibaca porci</name>
    <dbReference type="NCBI Taxonomy" id="1868793"/>
    <lineage>
        <taxon>Bacteria</taxon>
        <taxon>Bacillati</taxon>
        <taxon>Bacillota</taxon>
        <taxon>Bacilli</taxon>
        <taxon>Lactobacillales</taxon>
        <taxon>Carnobacteriaceae</taxon>
        <taxon>Jeotgalibaca</taxon>
    </lineage>
</organism>
<dbReference type="Proteomes" id="UP000501830">
    <property type="component" value="Chromosome"/>
</dbReference>
<evidence type="ECO:0000313" key="2">
    <source>
        <dbReference type="EMBL" id="QIK50791.1"/>
    </source>
</evidence>
<proteinExistence type="predicted"/>
<sequence length="50" mass="5705">MNAISLKKTKRQLIRINIGLVYTIIGLILFLNGSECRIYGCESQCRLFTV</sequence>
<dbReference type="GeneID" id="96773291"/>
<keyword evidence="3" id="KW-1185">Reference proteome</keyword>
<name>A0A6G7WEX7_9LACT</name>
<dbReference type="InterPro" id="IPR011435">
    <property type="entry name" value="UmpAB"/>
</dbReference>
<gene>
    <name evidence="2" type="ORF">G7058_01145</name>
</gene>